<evidence type="ECO:0000256" key="13">
    <source>
        <dbReference type="ARBA" id="ARBA00039020"/>
    </source>
</evidence>
<evidence type="ECO:0000256" key="6">
    <source>
        <dbReference type="ARBA" id="ARBA00022679"/>
    </source>
</evidence>
<keyword evidence="7" id="KW-0949">S-adenosyl-L-methionine</keyword>
<evidence type="ECO:0000256" key="5">
    <source>
        <dbReference type="ARBA" id="ARBA00022603"/>
    </source>
</evidence>
<dbReference type="EMBL" id="IACT01000713">
    <property type="protein sequence ID" value="LAC20099.1"/>
    <property type="molecule type" value="mRNA"/>
</dbReference>
<evidence type="ECO:0000256" key="4">
    <source>
        <dbReference type="ARBA" id="ARBA00022516"/>
    </source>
</evidence>
<dbReference type="GO" id="GO:0016020">
    <property type="term" value="C:membrane"/>
    <property type="evidence" value="ECO:0007669"/>
    <property type="project" value="UniProtKB-SubCell"/>
</dbReference>
<dbReference type="CDD" id="cd02440">
    <property type="entry name" value="AdoMet_MTases"/>
    <property type="match status" value="1"/>
</dbReference>
<dbReference type="InterPro" id="IPR029063">
    <property type="entry name" value="SAM-dependent_MTases_sf"/>
</dbReference>
<dbReference type="GO" id="GO:0008168">
    <property type="term" value="F:methyltransferase activity"/>
    <property type="evidence" value="ECO:0007669"/>
    <property type="project" value="UniProtKB-KW"/>
</dbReference>
<evidence type="ECO:0000256" key="1">
    <source>
        <dbReference type="ARBA" id="ARBA00004141"/>
    </source>
</evidence>
<dbReference type="Gene3D" id="3.40.50.150">
    <property type="entry name" value="Vaccinia Virus protein VP39"/>
    <property type="match status" value="1"/>
</dbReference>
<protein>
    <recommendedName>
        <fullName evidence="13">sphingolipid C(9)-methyltransferase</fullName>
        <ecNumber evidence="13">2.1.1.317</ecNumber>
    </recommendedName>
</protein>
<reference evidence="16" key="1">
    <citation type="submission" date="2017-11" db="EMBL/GenBank/DDBJ databases">
        <title>The sensing device of the deep-sea amphipod.</title>
        <authorList>
            <person name="Kobayashi H."/>
            <person name="Nagahama T."/>
            <person name="Arai W."/>
            <person name="Sasagawa Y."/>
            <person name="Umeda M."/>
            <person name="Hayashi T."/>
            <person name="Nikaido I."/>
            <person name="Watanabe H."/>
            <person name="Oguri K."/>
            <person name="Kitazato H."/>
            <person name="Fujioka K."/>
            <person name="Kido Y."/>
            <person name="Takami H."/>
        </authorList>
    </citation>
    <scope>NUCLEOTIDE SEQUENCE</scope>
    <source>
        <tissue evidence="16">Whole body</tissue>
    </source>
</reference>
<keyword evidence="11" id="KW-0443">Lipid metabolism</keyword>
<evidence type="ECO:0000256" key="10">
    <source>
        <dbReference type="ARBA" id="ARBA00022989"/>
    </source>
</evidence>
<organism evidence="15">
    <name type="scientific">Hirondellea gigas</name>
    <dbReference type="NCBI Taxonomy" id="1518452"/>
    <lineage>
        <taxon>Eukaryota</taxon>
        <taxon>Metazoa</taxon>
        <taxon>Ecdysozoa</taxon>
        <taxon>Arthropoda</taxon>
        <taxon>Crustacea</taxon>
        <taxon>Multicrustacea</taxon>
        <taxon>Malacostraca</taxon>
        <taxon>Eumalacostraca</taxon>
        <taxon>Peracarida</taxon>
        <taxon>Amphipoda</taxon>
        <taxon>Amphilochidea</taxon>
        <taxon>Lysianassida</taxon>
        <taxon>Lysianassidira</taxon>
        <taxon>Lysianassoidea</taxon>
        <taxon>Lysianassidae</taxon>
        <taxon>Hirondellea</taxon>
    </lineage>
</organism>
<name>A0A2P2HXW5_9CRUS</name>
<accession>A0A2P2HXW5</accession>
<evidence type="ECO:0000256" key="7">
    <source>
        <dbReference type="ARBA" id="ARBA00022691"/>
    </source>
</evidence>
<dbReference type="PANTHER" id="PTHR45197:SF1">
    <property type="entry name" value="SPHINGOLIPID C9-METHYLTRANSFERASE A-RELATED"/>
    <property type="match status" value="1"/>
</dbReference>
<dbReference type="InterPro" id="IPR052290">
    <property type="entry name" value="Sphingo_C9-MT"/>
</dbReference>
<reference evidence="15" key="2">
    <citation type="journal article" date="2018" name="Biosci. Biotechnol. Biochem.">
        <title>Polysaccharide hydrolase of the hadal zone amphipods Hirondellea gigas.</title>
        <authorList>
            <person name="Kobayashi H."/>
            <person name="Nagahama T."/>
            <person name="Arai W."/>
            <person name="Sasagawa Y."/>
            <person name="Umeda M."/>
            <person name="Hayashi T."/>
            <person name="Nikaido I."/>
            <person name="Watanabe H."/>
            <person name="Oguri K."/>
            <person name="Kitazato H."/>
            <person name="Fujioka K."/>
            <person name="Kido Y."/>
            <person name="Takami H."/>
        </authorList>
    </citation>
    <scope>NUCLEOTIDE SEQUENCE</scope>
    <source>
        <tissue evidence="15">Whole body</tissue>
    </source>
</reference>
<dbReference type="GO" id="GO:0032259">
    <property type="term" value="P:methylation"/>
    <property type="evidence" value="ECO:0007669"/>
    <property type="project" value="UniProtKB-KW"/>
</dbReference>
<evidence type="ECO:0000256" key="12">
    <source>
        <dbReference type="ARBA" id="ARBA00023136"/>
    </source>
</evidence>
<evidence type="ECO:0000256" key="11">
    <source>
        <dbReference type="ARBA" id="ARBA00023098"/>
    </source>
</evidence>
<keyword evidence="12 14" id="KW-0472">Membrane</keyword>
<feature type="transmembrane region" description="Helical" evidence="14">
    <location>
        <begin position="50"/>
        <end position="74"/>
    </location>
</feature>
<evidence type="ECO:0000256" key="14">
    <source>
        <dbReference type="SAM" id="Phobius"/>
    </source>
</evidence>
<evidence type="ECO:0000313" key="16">
    <source>
        <dbReference type="EMBL" id="LAC20099.1"/>
    </source>
</evidence>
<dbReference type="Pfam" id="PF02353">
    <property type="entry name" value="CMAS"/>
    <property type="match status" value="1"/>
</dbReference>
<keyword evidence="8 14" id="KW-0812">Transmembrane</keyword>
<dbReference type="GO" id="GO:0006665">
    <property type="term" value="P:sphingolipid metabolic process"/>
    <property type="evidence" value="ECO:0007669"/>
    <property type="project" value="UniProtKB-KW"/>
</dbReference>
<keyword evidence="6 15" id="KW-0808">Transferase</keyword>
<evidence type="ECO:0000256" key="3">
    <source>
        <dbReference type="ARBA" id="ARBA00004991"/>
    </source>
</evidence>
<comment type="subcellular location">
    <subcellularLocation>
        <location evidence="1">Membrane</location>
        <topology evidence="1">Multi-pass membrane protein</topology>
    </subcellularLocation>
</comment>
<keyword evidence="10 14" id="KW-1133">Transmembrane helix</keyword>
<feature type="transmembrane region" description="Helical" evidence="14">
    <location>
        <begin position="20"/>
        <end position="38"/>
    </location>
</feature>
<dbReference type="EMBL" id="IACF01000713">
    <property type="protein sequence ID" value="LAB66470.1"/>
    <property type="molecule type" value="mRNA"/>
</dbReference>
<evidence type="ECO:0000313" key="15">
    <source>
        <dbReference type="EMBL" id="LAB66470.1"/>
    </source>
</evidence>
<comment type="pathway">
    <text evidence="2">Lipid metabolism; sphingolipid metabolism.</text>
</comment>
<keyword evidence="4" id="KW-0444">Lipid biosynthesis</keyword>
<dbReference type="AlphaFoldDB" id="A0A2P2HXW5"/>
<evidence type="ECO:0000256" key="8">
    <source>
        <dbReference type="ARBA" id="ARBA00022692"/>
    </source>
</evidence>
<dbReference type="SUPFAM" id="SSF53335">
    <property type="entry name" value="S-adenosyl-L-methionine-dependent methyltransferases"/>
    <property type="match status" value="1"/>
</dbReference>
<dbReference type="PANTHER" id="PTHR45197">
    <property type="entry name" value="SYNTHASE, PUTATIVE (AFU_ORTHOLOGUE AFUA_7G04190)-RELATED"/>
    <property type="match status" value="1"/>
</dbReference>
<dbReference type="EC" id="2.1.1.317" evidence="13"/>
<comment type="pathway">
    <text evidence="3">Sphingolipid metabolism.</text>
</comment>
<evidence type="ECO:0000256" key="9">
    <source>
        <dbReference type="ARBA" id="ARBA00022919"/>
    </source>
</evidence>
<sequence>MPIKIEGVTHDSPDWRHINWTSLITIVIAIPISIVYVLNRFFLGLSLTHVSLWLLVLIVFIVTILPVFALFVVFRSWFMVKLPPAKDIEKYFSFNDKTVRSWFGSSLSKTVPISHFHDAYMDGKIDIKQDLLHILNNRSSFADFRLTFAQLKFFFVHLIPEMLNHSRSMDRAQVTNHYNRGNDFYNAFLGETMIYTSAFFKNPNDSLEVAQTQKLDLVCRKLHLKKGSRHLDLGCGWGTLVCHAAKQYGANSIGITLANEQVKHAEVLFRDSNVANQSSKDGWAKAVCCDYRDTPREHRYDAISCLEMAEHVGVRNFSSFLRQVYDMLEDDGLFYIQIAGLRRSWQFEDLNWGLFMGKYVFPGADASMPVGWVINQLEENGFEIHSLENVGIHYSATINHWYDNWQSNREYIIKKYGPRWFRQWNWFLAWSVIAPGQGSATCHQIMCYKNTSSFNRKIFIGEQRSFDY</sequence>
<keyword evidence="9" id="KW-0746">Sphingolipid metabolism</keyword>
<proteinExistence type="evidence at transcript level"/>
<evidence type="ECO:0000256" key="2">
    <source>
        <dbReference type="ARBA" id="ARBA00004760"/>
    </source>
</evidence>
<keyword evidence="5 15" id="KW-0489">Methyltransferase</keyword>